<evidence type="ECO:0000313" key="3">
    <source>
        <dbReference type="Proteomes" id="UP000628775"/>
    </source>
</evidence>
<comment type="caution">
    <text evidence="2">The sequence shown here is derived from an EMBL/GenBank/DDBJ whole genome shotgun (WGS) entry which is preliminary data.</text>
</comment>
<evidence type="ECO:0000256" key="1">
    <source>
        <dbReference type="SAM" id="Phobius"/>
    </source>
</evidence>
<gene>
    <name evidence="2" type="primary">ypmS</name>
    <name evidence="2" type="ORF">GCM10011391_24060</name>
</gene>
<sequence length="229" mass="25970">MTAGDEYFHKCSFEKSSKFFKQEKVMVLMNKWKKSFMWLAGFNALIIVLVIILFIWLAAMPHSTLPSQEQKLTTTEPIFTVSSHKQQLAQMINEEIGKHPTGNLTFHVEMTDTLNLVGNLKILGLEIPFELIFSPHVHNGDILLTEKSAKIGVFSLPESQVLKFIKAGGSLPDWVNIEPSDKQINVQLSQYKIKGSYILKAKKMDLAKDQLSFNLYHVSENAKKQQGAF</sequence>
<dbReference type="InterPro" id="IPR018672">
    <property type="entry name" value="DUF2140"/>
</dbReference>
<dbReference type="Pfam" id="PF09911">
    <property type="entry name" value="DUF2140"/>
    <property type="match status" value="1"/>
</dbReference>
<evidence type="ECO:0008006" key="4">
    <source>
        <dbReference type="Google" id="ProtNLM"/>
    </source>
</evidence>
<protein>
    <recommendedName>
        <fullName evidence="4">DUF2140 family protein</fullName>
    </recommendedName>
</protein>
<dbReference type="AlphaFoldDB" id="A0A8J3DV68"/>
<feature type="transmembrane region" description="Helical" evidence="1">
    <location>
        <begin position="36"/>
        <end position="59"/>
    </location>
</feature>
<keyword evidence="3" id="KW-1185">Reference proteome</keyword>
<keyword evidence="1" id="KW-0812">Transmembrane</keyword>
<accession>A0A8J3DV68</accession>
<organism evidence="2 3">
    <name type="scientific">Pullulanibacillus camelliae</name>
    <dbReference type="NCBI Taxonomy" id="1707096"/>
    <lineage>
        <taxon>Bacteria</taxon>
        <taxon>Bacillati</taxon>
        <taxon>Bacillota</taxon>
        <taxon>Bacilli</taxon>
        <taxon>Bacillales</taxon>
        <taxon>Sporolactobacillaceae</taxon>
        <taxon>Pullulanibacillus</taxon>
    </lineage>
</organism>
<reference evidence="2" key="1">
    <citation type="journal article" date="2014" name="Int. J. Syst. Evol. Microbiol.">
        <title>Complete genome sequence of Corynebacterium casei LMG S-19264T (=DSM 44701T), isolated from a smear-ripened cheese.</title>
        <authorList>
            <consortium name="US DOE Joint Genome Institute (JGI-PGF)"/>
            <person name="Walter F."/>
            <person name="Albersmeier A."/>
            <person name="Kalinowski J."/>
            <person name="Ruckert C."/>
        </authorList>
    </citation>
    <scope>NUCLEOTIDE SEQUENCE</scope>
    <source>
        <strain evidence="2">CGMCC 1.15371</strain>
    </source>
</reference>
<keyword evidence="1" id="KW-0472">Membrane</keyword>
<dbReference type="EMBL" id="BMIR01000010">
    <property type="protein sequence ID" value="GGE44449.1"/>
    <property type="molecule type" value="Genomic_DNA"/>
</dbReference>
<name>A0A8J3DV68_9BACL</name>
<evidence type="ECO:0000313" key="2">
    <source>
        <dbReference type="EMBL" id="GGE44449.1"/>
    </source>
</evidence>
<reference evidence="2" key="2">
    <citation type="submission" date="2020-09" db="EMBL/GenBank/DDBJ databases">
        <authorList>
            <person name="Sun Q."/>
            <person name="Zhou Y."/>
        </authorList>
    </citation>
    <scope>NUCLEOTIDE SEQUENCE</scope>
    <source>
        <strain evidence="2">CGMCC 1.15371</strain>
    </source>
</reference>
<keyword evidence="1" id="KW-1133">Transmembrane helix</keyword>
<proteinExistence type="predicted"/>
<dbReference type="Proteomes" id="UP000628775">
    <property type="component" value="Unassembled WGS sequence"/>
</dbReference>